<dbReference type="RefSeq" id="WP_127340088.1">
    <property type="nucleotide sequence ID" value="NZ_QWDM01000015.1"/>
</dbReference>
<feature type="coiled-coil region" evidence="1">
    <location>
        <begin position="527"/>
        <end position="554"/>
    </location>
</feature>
<feature type="coiled-coil region" evidence="1">
    <location>
        <begin position="260"/>
        <end position="287"/>
    </location>
</feature>
<dbReference type="Gene3D" id="3.40.50.300">
    <property type="entry name" value="P-loop containing nucleotide triphosphate hydrolases"/>
    <property type="match status" value="1"/>
</dbReference>
<dbReference type="InterPro" id="IPR027417">
    <property type="entry name" value="P-loop_NTPase"/>
</dbReference>
<organism evidence="3 4">
    <name type="scientific">Flavobacterium cupreum</name>
    <dbReference type="NCBI Taxonomy" id="2133766"/>
    <lineage>
        <taxon>Bacteria</taxon>
        <taxon>Pseudomonadati</taxon>
        <taxon>Bacteroidota</taxon>
        <taxon>Flavobacteriia</taxon>
        <taxon>Flavobacteriales</taxon>
        <taxon>Flavobacteriaceae</taxon>
        <taxon>Flavobacterium</taxon>
    </lineage>
</organism>
<dbReference type="AlphaFoldDB" id="A0A434A2U2"/>
<dbReference type="Proteomes" id="UP000288102">
    <property type="component" value="Unassembled WGS sequence"/>
</dbReference>
<keyword evidence="4" id="KW-1185">Reference proteome</keyword>
<dbReference type="PANTHER" id="PTHR32114">
    <property type="entry name" value="ABC TRANSPORTER ABCH.3"/>
    <property type="match status" value="1"/>
</dbReference>
<accession>A0A434A2U2</accession>
<name>A0A434A2U2_9FLAO</name>
<reference evidence="4" key="1">
    <citation type="journal article" date="2019" name="Syst. Appl. Microbiol.">
        <title>Flavobacterium circumlabens sp. nov. and Flavobacterium cupreum sp. nov., two psychrotrophic species isolated from Antarctic environmental samples.</title>
        <authorList>
            <person name="Kralova S."/>
            <person name="Busse H.-J."/>
            <person name="Svec P."/>
            <person name="Maslanova I."/>
            <person name="Stankova E."/>
            <person name="Bartak M."/>
            <person name="Sedlacek I."/>
        </authorList>
    </citation>
    <scope>NUCLEOTIDE SEQUENCE [LARGE SCALE GENOMIC DNA]</scope>
    <source>
        <strain evidence="4">CCM 8825</strain>
    </source>
</reference>
<comment type="caution">
    <text evidence="3">The sequence shown here is derived from an EMBL/GenBank/DDBJ whole genome shotgun (WGS) entry which is preliminary data.</text>
</comment>
<gene>
    <name evidence="3" type="ORF">D0817_20000</name>
</gene>
<dbReference type="PANTHER" id="PTHR32114:SF2">
    <property type="entry name" value="ABC TRANSPORTER ABCH.3"/>
    <property type="match status" value="1"/>
</dbReference>
<protein>
    <recommendedName>
        <fullName evidence="2">Rad50/SbcC-type AAA domain-containing protein</fullName>
    </recommendedName>
</protein>
<evidence type="ECO:0000313" key="4">
    <source>
        <dbReference type="Proteomes" id="UP000288102"/>
    </source>
</evidence>
<dbReference type="SUPFAM" id="SSF52540">
    <property type="entry name" value="P-loop containing nucleoside triphosphate hydrolases"/>
    <property type="match status" value="1"/>
</dbReference>
<dbReference type="EMBL" id="QWDM01000015">
    <property type="protein sequence ID" value="RUT68645.1"/>
    <property type="molecule type" value="Genomic_DNA"/>
</dbReference>
<keyword evidence="1" id="KW-0175">Coiled coil</keyword>
<feature type="domain" description="Rad50/SbcC-type AAA" evidence="2">
    <location>
        <begin position="10"/>
        <end position="217"/>
    </location>
</feature>
<sequence length="696" mass="78542">MKSIEIKGLILTNFKGIVKLKVNFQHNTDVFGANGTGKSTIYDAFLWLLFGKNAEEKKEFSIKNTVDTSLNRQDHEVEGMLQVDGDSVTLKKIYKEKWTKKRGEEIAEYTGNETIYYWNDVPMQQKEFQQKVYGILDETVFKLITNPYALNSLKWQDRRGILTQMSGELSNEEIASGNPEYEALVANLTQGKTMEDYLKQIKASVKKSKDDLKQIPTRIDEVSKTKPEAYDFTALKNVLAAKETQLSAIDVSIQDKSKGLQSVLEANETAQRSASNLRSEISNIEIETMTKASNSTKKDTSVLDGLNAVLKTKQADLLTANNSLVRIKGLVIAKESDLSTLDITIQNKREEWTTENAKELSFDDNSFCCPTCKRNFEESDIETKKTEMSNNFKTEKSNKLTEINRQGGLLKTQKENLEAELSALKIRVTNGETVISNLESEILTIESSIKTESAKSVNYEPADATAIYNELLDANEVYKANKLELETVSKTIQEVPKVDDEQLKSDRNNLVLEMDDIKTKLRNESQIKLVNDRITALKEEETKLAQEIAGVEKTQFLIERFEKDKMTAIEDNVNSKFKIVKFKMFEDQVNGGENPACEIYVNGVPFSDANTASKINAGIDIISTLSKFYQVSAPIFIDGAESIHDIMQTDSQMIRLVVLEDLSFSEDKIERDTYYKFIDKVKNNGGLILDETLKSA</sequence>
<feature type="coiled-coil region" evidence="1">
    <location>
        <begin position="400"/>
        <end position="434"/>
    </location>
</feature>
<evidence type="ECO:0000259" key="2">
    <source>
        <dbReference type="Pfam" id="PF13476"/>
    </source>
</evidence>
<dbReference type="InterPro" id="IPR038729">
    <property type="entry name" value="Rad50/SbcC_AAA"/>
</dbReference>
<evidence type="ECO:0000313" key="3">
    <source>
        <dbReference type="EMBL" id="RUT68645.1"/>
    </source>
</evidence>
<dbReference type="GO" id="GO:0016887">
    <property type="term" value="F:ATP hydrolysis activity"/>
    <property type="evidence" value="ECO:0007669"/>
    <property type="project" value="InterPro"/>
</dbReference>
<proteinExistence type="predicted"/>
<evidence type="ECO:0000256" key="1">
    <source>
        <dbReference type="SAM" id="Coils"/>
    </source>
</evidence>
<dbReference type="GO" id="GO:0006302">
    <property type="term" value="P:double-strand break repair"/>
    <property type="evidence" value="ECO:0007669"/>
    <property type="project" value="InterPro"/>
</dbReference>
<dbReference type="OrthoDB" id="1698838at2"/>
<dbReference type="Pfam" id="PF13476">
    <property type="entry name" value="AAA_23"/>
    <property type="match status" value="1"/>
</dbReference>